<keyword evidence="10" id="KW-0472">Membrane</keyword>
<keyword evidence="6" id="KW-0547">Nucleotide-binding</keyword>
<evidence type="ECO:0000256" key="11">
    <source>
        <dbReference type="ARBA" id="ARBA00023239"/>
    </source>
</evidence>
<dbReference type="GO" id="GO:0046872">
    <property type="term" value="F:metal ion binding"/>
    <property type="evidence" value="ECO:0007669"/>
    <property type="project" value="UniProtKB-KW"/>
</dbReference>
<keyword evidence="8" id="KW-0460">Magnesium</keyword>
<evidence type="ECO:0000256" key="7">
    <source>
        <dbReference type="ARBA" id="ARBA00022840"/>
    </source>
</evidence>
<comment type="caution">
    <text evidence="13">The sequence shown here is derived from an EMBL/GenBank/DDBJ whole genome shotgun (WGS) entry which is preliminary data.</text>
</comment>
<dbReference type="PROSITE" id="PS50125">
    <property type="entry name" value="GUANYLATE_CYCLASE_2"/>
    <property type="match status" value="1"/>
</dbReference>
<evidence type="ECO:0000256" key="8">
    <source>
        <dbReference type="ARBA" id="ARBA00022842"/>
    </source>
</evidence>
<dbReference type="GO" id="GO:0005886">
    <property type="term" value="C:plasma membrane"/>
    <property type="evidence" value="ECO:0007669"/>
    <property type="project" value="TreeGrafter"/>
</dbReference>
<evidence type="ECO:0000256" key="6">
    <source>
        <dbReference type="ARBA" id="ARBA00022741"/>
    </source>
</evidence>
<protein>
    <recommendedName>
        <fullName evidence="3">adenylate cyclase</fullName>
        <ecNumber evidence="3">4.6.1.1</ecNumber>
    </recommendedName>
</protein>
<keyword evidence="5" id="KW-0479">Metal-binding</keyword>
<dbReference type="PANTHER" id="PTHR45627:SF23">
    <property type="entry name" value="AT30656P-RELATED"/>
    <property type="match status" value="1"/>
</dbReference>
<dbReference type="CDD" id="cd07302">
    <property type="entry name" value="CHD"/>
    <property type="match status" value="1"/>
</dbReference>
<dbReference type="GO" id="GO:0009190">
    <property type="term" value="P:cyclic nucleotide biosynthetic process"/>
    <property type="evidence" value="ECO:0007669"/>
    <property type="project" value="InterPro"/>
</dbReference>
<dbReference type="GO" id="GO:0007189">
    <property type="term" value="P:adenylate cyclase-activating G protein-coupled receptor signaling pathway"/>
    <property type="evidence" value="ECO:0007669"/>
    <property type="project" value="TreeGrafter"/>
</dbReference>
<evidence type="ECO:0000313" key="14">
    <source>
        <dbReference type="Proteomes" id="UP001162156"/>
    </source>
</evidence>
<dbReference type="PANTHER" id="PTHR45627">
    <property type="entry name" value="ADENYLATE CYCLASE TYPE 1"/>
    <property type="match status" value="1"/>
</dbReference>
<gene>
    <name evidence="13" type="ORF">NQ314_009605</name>
</gene>
<comment type="subcellular location">
    <subcellularLocation>
        <location evidence="2">Membrane</location>
        <topology evidence="2">Multi-pass membrane protein</topology>
    </subcellularLocation>
</comment>
<dbReference type="GO" id="GO:0005524">
    <property type="term" value="F:ATP binding"/>
    <property type="evidence" value="ECO:0007669"/>
    <property type="project" value="UniProtKB-KW"/>
</dbReference>
<evidence type="ECO:0000256" key="3">
    <source>
        <dbReference type="ARBA" id="ARBA00012201"/>
    </source>
</evidence>
<dbReference type="InterPro" id="IPR029787">
    <property type="entry name" value="Nucleotide_cyclase"/>
</dbReference>
<dbReference type="Pfam" id="PF00211">
    <property type="entry name" value="Guanylate_cyc"/>
    <property type="match status" value="1"/>
</dbReference>
<name>A0AAV8XXU7_9CUCU</name>
<proteinExistence type="predicted"/>
<keyword evidence="14" id="KW-1185">Reference proteome</keyword>
<reference evidence="13" key="1">
    <citation type="journal article" date="2023" name="Insect Mol. Biol.">
        <title>Genome sequencing provides insights into the evolution of gene families encoding plant cell wall-degrading enzymes in longhorned beetles.</title>
        <authorList>
            <person name="Shin N.R."/>
            <person name="Okamura Y."/>
            <person name="Kirsch R."/>
            <person name="Pauchet Y."/>
        </authorList>
    </citation>
    <scope>NUCLEOTIDE SEQUENCE</scope>
    <source>
        <strain evidence="13">RBIC_L_NR</strain>
    </source>
</reference>
<feature type="domain" description="Guanylate cyclase" evidence="12">
    <location>
        <begin position="13"/>
        <end position="148"/>
    </location>
</feature>
<organism evidence="13 14">
    <name type="scientific">Rhamnusium bicolor</name>
    <dbReference type="NCBI Taxonomy" id="1586634"/>
    <lineage>
        <taxon>Eukaryota</taxon>
        <taxon>Metazoa</taxon>
        <taxon>Ecdysozoa</taxon>
        <taxon>Arthropoda</taxon>
        <taxon>Hexapoda</taxon>
        <taxon>Insecta</taxon>
        <taxon>Pterygota</taxon>
        <taxon>Neoptera</taxon>
        <taxon>Endopterygota</taxon>
        <taxon>Coleoptera</taxon>
        <taxon>Polyphaga</taxon>
        <taxon>Cucujiformia</taxon>
        <taxon>Chrysomeloidea</taxon>
        <taxon>Cerambycidae</taxon>
        <taxon>Lepturinae</taxon>
        <taxon>Rhagiini</taxon>
        <taxon>Rhamnusium</taxon>
    </lineage>
</organism>
<keyword evidence="9" id="KW-1133">Transmembrane helix</keyword>
<dbReference type="Gene3D" id="3.30.70.1230">
    <property type="entry name" value="Nucleotide cyclase"/>
    <property type="match status" value="1"/>
</dbReference>
<dbReference type="GO" id="GO:0004016">
    <property type="term" value="F:adenylate cyclase activity"/>
    <property type="evidence" value="ECO:0007669"/>
    <property type="project" value="UniProtKB-EC"/>
</dbReference>
<evidence type="ECO:0000313" key="13">
    <source>
        <dbReference type="EMBL" id="KAJ8943941.1"/>
    </source>
</evidence>
<dbReference type="InterPro" id="IPR001054">
    <property type="entry name" value="A/G_cyclase"/>
</dbReference>
<evidence type="ECO:0000256" key="1">
    <source>
        <dbReference type="ARBA" id="ARBA00001593"/>
    </source>
</evidence>
<dbReference type="EC" id="4.6.1.1" evidence="3"/>
<dbReference type="AlphaFoldDB" id="A0AAV8XXU7"/>
<dbReference type="SMART" id="SM00044">
    <property type="entry name" value="CYCc"/>
    <property type="match status" value="1"/>
</dbReference>
<keyword evidence="7" id="KW-0067">ATP-binding</keyword>
<evidence type="ECO:0000256" key="2">
    <source>
        <dbReference type="ARBA" id="ARBA00004141"/>
    </source>
</evidence>
<evidence type="ECO:0000256" key="10">
    <source>
        <dbReference type="ARBA" id="ARBA00023136"/>
    </source>
</evidence>
<dbReference type="EMBL" id="JANEYF010002641">
    <property type="protein sequence ID" value="KAJ8943941.1"/>
    <property type="molecule type" value="Genomic_DNA"/>
</dbReference>
<accession>A0AAV8XXU7</accession>
<sequence>MKDLYYEDHNDVAIIFASIIVEEDLQDILGDTKFLILMNEYITSFDTLINRKEFRTIEKIKVAKWTYMAACGLFPGGKGYQVERHVTSATLETLLSFASNMYKQLYKFNRYYMQNCICHGPIVAGVVGSKKPLYDIWGDPVNMASRMDSTGLANHIQVMEGTADIIQKLGYICDYRGEIYVKGKNGLVKTYFVRLDENYDLVRNFTIIND</sequence>
<evidence type="ECO:0000256" key="9">
    <source>
        <dbReference type="ARBA" id="ARBA00022989"/>
    </source>
</evidence>
<comment type="catalytic activity">
    <reaction evidence="1">
        <text>ATP = 3',5'-cyclic AMP + diphosphate</text>
        <dbReference type="Rhea" id="RHEA:15389"/>
        <dbReference type="ChEBI" id="CHEBI:30616"/>
        <dbReference type="ChEBI" id="CHEBI:33019"/>
        <dbReference type="ChEBI" id="CHEBI:58165"/>
        <dbReference type="EC" id="4.6.1.1"/>
    </reaction>
</comment>
<evidence type="ECO:0000259" key="12">
    <source>
        <dbReference type="PROSITE" id="PS50125"/>
    </source>
</evidence>
<keyword evidence="11" id="KW-0456">Lyase</keyword>
<dbReference type="SUPFAM" id="SSF55073">
    <property type="entry name" value="Nucleotide cyclase"/>
    <property type="match status" value="1"/>
</dbReference>
<evidence type="ECO:0000256" key="4">
    <source>
        <dbReference type="ARBA" id="ARBA00022692"/>
    </source>
</evidence>
<keyword evidence="4" id="KW-0812">Transmembrane</keyword>
<dbReference type="GO" id="GO:0035556">
    <property type="term" value="P:intracellular signal transduction"/>
    <property type="evidence" value="ECO:0007669"/>
    <property type="project" value="InterPro"/>
</dbReference>
<evidence type="ECO:0000256" key="5">
    <source>
        <dbReference type="ARBA" id="ARBA00022723"/>
    </source>
</evidence>
<dbReference type="Proteomes" id="UP001162156">
    <property type="component" value="Unassembled WGS sequence"/>
</dbReference>